<dbReference type="GO" id="GO:0003847">
    <property type="term" value="F:1-alkyl-2-acetylglycerophosphocholine esterase activity"/>
    <property type="evidence" value="ECO:0007669"/>
    <property type="project" value="TreeGrafter"/>
</dbReference>
<evidence type="ECO:0000256" key="3">
    <source>
        <dbReference type="ARBA" id="ARBA00023098"/>
    </source>
</evidence>
<evidence type="ECO:0000313" key="6">
    <source>
        <dbReference type="Proteomes" id="UP000013966"/>
    </source>
</evidence>
<keyword evidence="6" id="KW-1185">Reference proteome</keyword>
<sequence length="365" mass="39958">MQCLRPKRRNHSPRFFGSQMISIGMLCAMSSHLAAQTVLPDARYSVGATQVEYVDSSDGNRALDFMLIYPAEPQADASRFRIPMSTNLHLLKDAPITTDGLKHPLVMFSHGAGGNGAGYAWFGEYLAARGYVVAMLYHYRANTFDSSALYVRNRLWQRPRDISLDITHLLKDKKWAAHIDPNQIGVAGHSQGGFTSLWIGGAQVDPKLFLAFQRGWKNNETVPAYLRAQMTLDATPAAHVHDARIKAAFAMAPGDIQGFGMDEAGLRRMAIPAYIIVGAGDTTTPPKDNAEFAAHYIPDARLDVLPGPVGHEIFGNECDQVGRDNYPEACADAVGVDRAKLHEYIGNAAVKFFDAKLGVQRQGAN</sequence>
<protein>
    <submittedName>
        <fullName evidence="5">Conserved hypothetical membrane protein</fullName>
    </submittedName>
</protein>
<accession>R4WP57</accession>
<dbReference type="Gene3D" id="3.40.50.1820">
    <property type="entry name" value="alpha/beta hydrolase"/>
    <property type="match status" value="1"/>
</dbReference>
<dbReference type="InterPro" id="IPR016986">
    <property type="entry name" value="UCP031982_abhydr"/>
</dbReference>
<dbReference type="Pfam" id="PF03403">
    <property type="entry name" value="PAF-AH_p_II"/>
    <property type="match status" value="1"/>
</dbReference>
<dbReference type="KEGG" id="buo:BRPE64_CCDS03600"/>
<dbReference type="PIRSF" id="PIRSF031982">
    <property type="entry name" value="UCP031982_abhydr"/>
    <property type="match status" value="1"/>
</dbReference>
<dbReference type="SUPFAM" id="SSF53474">
    <property type="entry name" value="alpha/beta-Hydrolases"/>
    <property type="match status" value="1"/>
</dbReference>
<reference evidence="5 6" key="1">
    <citation type="journal article" date="2013" name="Genome Announc.">
        <title>Complete Genome Sequence of Burkholderia sp. Strain RPE64, Bacterial Symbiont of the Bean Bug Riptortus pedestris.</title>
        <authorList>
            <person name="Shibata T.F."/>
            <person name="Maeda T."/>
            <person name="Nikoh N."/>
            <person name="Yamaguchi K."/>
            <person name="Oshima K."/>
            <person name="Hattori M."/>
            <person name="Nishiyama T."/>
            <person name="Hasebe M."/>
            <person name="Fukatsu T."/>
            <person name="Kikuchi Y."/>
            <person name="Shigenobu S."/>
        </authorList>
    </citation>
    <scope>NUCLEOTIDE SEQUENCE [LARGE SCALE GENOMIC DNA]</scope>
</reference>
<evidence type="ECO:0000256" key="4">
    <source>
        <dbReference type="SAM" id="SignalP"/>
    </source>
</evidence>
<dbReference type="EMBL" id="AP013060">
    <property type="protein sequence ID" value="BAN26443.1"/>
    <property type="molecule type" value="Genomic_DNA"/>
</dbReference>
<dbReference type="STRING" id="758793.BRPE64_CCDS03600"/>
<evidence type="ECO:0000256" key="2">
    <source>
        <dbReference type="ARBA" id="ARBA00022963"/>
    </source>
</evidence>
<gene>
    <name evidence="5" type="ORF">BRPE64_CCDS03600</name>
</gene>
<dbReference type="PANTHER" id="PTHR10272:SF13">
    <property type="entry name" value="POLY(ETHYLENE TEREPHTHALATE) HYDROLASE"/>
    <property type="match status" value="1"/>
</dbReference>
<evidence type="ECO:0000313" key="5">
    <source>
        <dbReference type="EMBL" id="BAN26443.1"/>
    </source>
</evidence>
<keyword evidence="1" id="KW-0378">Hydrolase</keyword>
<organism evidence="5 6">
    <name type="scientific">Caballeronia insecticola</name>
    <dbReference type="NCBI Taxonomy" id="758793"/>
    <lineage>
        <taxon>Bacteria</taxon>
        <taxon>Pseudomonadati</taxon>
        <taxon>Pseudomonadota</taxon>
        <taxon>Betaproteobacteria</taxon>
        <taxon>Burkholderiales</taxon>
        <taxon>Burkholderiaceae</taxon>
        <taxon>Caballeronia</taxon>
    </lineage>
</organism>
<dbReference type="PATRIC" id="fig|758793.3.peg.4681"/>
<dbReference type="InterPro" id="IPR029058">
    <property type="entry name" value="AB_hydrolase_fold"/>
</dbReference>
<keyword evidence="4" id="KW-0732">Signal</keyword>
<dbReference type="Proteomes" id="UP000013966">
    <property type="component" value="Chromosome 3"/>
</dbReference>
<keyword evidence="3" id="KW-0443">Lipid metabolism</keyword>
<keyword evidence="2" id="KW-0442">Lipid degradation</keyword>
<feature type="signal peptide" evidence="4">
    <location>
        <begin position="1"/>
        <end position="34"/>
    </location>
</feature>
<dbReference type="PANTHER" id="PTHR10272">
    <property type="entry name" value="PLATELET-ACTIVATING FACTOR ACETYLHYDROLASE"/>
    <property type="match status" value="1"/>
</dbReference>
<name>R4WP57_9BURK</name>
<proteinExistence type="predicted"/>
<feature type="chain" id="PRO_5004381454" evidence="4">
    <location>
        <begin position="35"/>
        <end position="365"/>
    </location>
</feature>
<dbReference type="AlphaFoldDB" id="R4WP57"/>
<dbReference type="GO" id="GO:0016042">
    <property type="term" value="P:lipid catabolic process"/>
    <property type="evidence" value="ECO:0007669"/>
    <property type="project" value="UniProtKB-KW"/>
</dbReference>
<dbReference type="HOGENOM" id="CLU_045366_1_0_4"/>
<evidence type="ECO:0000256" key="1">
    <source>
        <dbReference type="ARBA" id="ARBA00022801"/>
    </source>
</evidence>
<reference evidence="5 6" key="2">
    <citation type="journal article" date="2018" name="Int. J. Syst. Evol. Microbiol.">
        <title>Burkholderia insecticola sp. nov., a gut symbiotic bacterium of the bean bug Riptortus pedestris.</title>
        <authorList>
            <person name="Takeshita K."/>
            <person name="Tamaki H."/>
            <person name="Ohbayashi T."/>
            <person name="Meng X.-Y."/>
            <person name="Sone T."/>
            <person name="Mitani Y."/>
            <person name="Peeters C."/>
            <person name="Kikuchi Y."/>
            <person name="Vandamme P."/>
        </authorList>
    </citation>
    <scope>NUCLEOTIDE SEQUENCE [LARGE SCALE GENOMIC DNA]</scope>
    <source>
        <strain evidence="5">RPE64</strain>
    </source>
</reference>